<proteinExistence type="predicted"/>
<dbReference type="PANTHER" id="PTHR32026">
    <property type="entry name" value="METHYLTRANSFERASE-LIKE PROTEIN 24"/>
    <property type="match status" value="1"/>
</dbReference>
<organism evidence="2 3">
    <name type="scientific">Thiocapsa imhoffii</name>
    <dbReference type="NCBI Taxonomy" id="382777"/>
    <lineage>
        <taxon>Bacteria</taxon>
        <taxon>Pseudomonadati</taxon>
        <taxon>Pseudomonadota</taxon>
        <taxon>Gammaproteobacteria</taxon>
        <taxon>Chromatiales</taxon>
        <taxon>Chromatiaceae</taxon>
        <taxon>Thiocapsa</taxon>
    </lineage>
</organism>
<evidence type="ECO:0000313" key="2">
    <source>
        <dbReference type="EMBL" id="MBK1644422.1"/>
    </source>
</evidence>
<dbReference type="InterPro" id="IPR026913">
    <property type="entry name" value="METTL24"/>
</dbReference>
<evidence type="ECO:0000259" key="1">
    <source>
        <dbReference type="Pfam" id="PF05050"/>
    </source>
</evidence>
<dbReference type="PANTHER" id="PTHR32026:SF10">
    <property type="entry name" value="METHYLTRANSFERASE-LIKE PROTEIN 24-RELATED"/>
    <property type="match status" value="1"/>
</dbReference>
<protein>
    <recommendedName>
        <fullName evidence="1">Methyltransferase FkbM domain-containing protein</fullName>
    </recommendedName>
</protein>
<dbReference type="Proteomes" id="UP001138802">
    <property type="component" value="Unassembled WGS sequence"/>
</dbReference>
<comment type="caution">
    <text evidence="2">The sequence shown here is derived from an EMBL/GenBank/DDBJ whole genome shotgun (WGS) entry which is preliminary data.</text>
</comment>
<reference evidence="2 3" key="1">
    <citation type="journal article" date="2020" name="Microorganisms">
        <title>Osmotic Adaptation and Compatible Solute Biosynthesis of Phototrophic Bacteria as Revealed from Genome Analyses.</title>
        <authorList>
            <person name="Imhoff J.F."/>
            <person name="Rahn T."/>
            <person name="Kunzel S."/>
            <person name="Keller A."/>
            <person name="Neulinger S.C."/>
        </authorList>
    </citation>
    <scope>NUCLEOTIDE SEQUENCE [LARGE SCALE GENOMIC DNA]</scope>
    <source>
        <strain evidence="2 3">DSM 21303</strain>
    </source>
</reference>
<accession>A0A9X0WHW8</accession>
<dbReference type="AlphaFoldDB" id="A0A9X0WHW8"/>
<dbReference type="InterPro" id="IPR006342">
    <property type="entry name" value="FkbM_mtfrase"/>
</dbReference>
<dbReference type="RefSeq" id="WP_200387213.1">
    <property type="nucleotide sequence ID" value="NZ_NRSD01000005.1"/>
</dbReference>
<dbReference type="Pfam" id="PF05050">
    <property type="entry name" value="Methyltransf_21"/>
    <property type="match status" value="1"/>
</dbReference>
<name>A0A9X0WHW8_9GAMM</name>
<dbReference type="Gene3D" id="3.40.50.150">
    <property type="entry name" value="Vaccinia Virus protein VP39"/>
    <property type="match status" value="1"/>
</dbReference>
<dbReference type="EMBL" id="NRSD01000005">
    <property type="protein sequence ID" value="MBK1644422.1"/>
    <property type="molecule type" value="Genomic_DNA"/>
</dbReference>
<gene>
    <name evidence="2" type="ORF">CKO25_07075</name>
</gene>
<keyword evidence="3" id="KW-1185">Reference proteome</keyword>
<dbReference type="SUPFAM" id="SSF53335">
    <property type="entry name" value="S-adenosyl-L-methionine-dependent methyltransferases"/>
    <property type="match status" value="1"/>
</dbReference>
<sequence>MSDAKESSDGAGMIDAVKTVARKVLQVDAQSLVTPLPQVTWVGSEVHGYPVPEGFLDADSICYCVGAGEDITFDTELAERFGCQVLLIDPTPEGCNHFNRVKDHINRGEPLWSENGEPFRYRIRPERLELLRYLEIGVWDSAQQMRFYEPTRDNYPSHSVAMFQESGRYIELPVDRLGNIMRSQGHTAIDLLKLEIEGAEYRVLETVIEDQLDIKAILVEYDEVWHSQDRSHLFRIRDSAQQLLQAGYRLAHSTDRFKRLFIRDDLFEDLAGRE</sequence>
<feature type="domain" description="Methyltransferase FkbM" evidence="1">
    <location>
        <begin position="81"/>
        <end position="250"/>
    </location>
</feature>
<dbReference type="InterPro" id="IPR029063">
    <property type="entry name" value="SAM-dependent_MTases_sf"/>
</dbReference>
<evidence type="ECO:0000313" key="3">
    <source>
        <dbReference type="Proteomes" id="UP001138802"/>
    </source>
</evidence>